<dbReference type="VEuPathDB" id="TriTrypDB:LpyrH10_02_1010"/>
<dbReference type="PROSITE" id="PS50102">
    <property type="entry name" value="RRM"/>
    <property type="match status" value="1"/>
</dbReference>
<dbReference type="InterPro" id="IPR012677">
    <property type="entry name" value="Nucleotide-bd_a/b_plait_sf"/>
</dbReference>
<dbReference type="SMART" id="SM00360">
    <property type="entry name" value="RRM"/>
    <property type="match status" value="4"/>
</dbReference>
<dbReference type="InterPro" id="IPR000504">
    <property type="entry name" value="RRM_dom"/>
</dbReference>
<feature type="compositionally biased region" description="Polar residues" evidence="3">
    <location>
        <begin position="104"/>
        <end position="116"/>
    </location>
</feature>
<keyword evidence="6" id="KW-1185">Reference proteome</keyword>
<feature type="region of interest" description="Disordered" evidence="3">
    <location>
        <begin position="104"/>
        <end position="135"/>
    </location>
</feature>
<dbReference type="PANTHER" id="PTHR23003">
    <property type="entry name" value="RNA RECOGNITION MOTIF RRM DOMAIN CONTAINING PROTEIN"/>
    <property type="match status" value="1"/>
</dbReference>
<dbReference type="SUPFAM" id="SSF54928">
    <property type="entry name" value="RNA-binding domain, RBD"/>
    <property type="match status" value="2"/>
</dbReference>
<evidence type="ECO:0000313" key="5">
    <source>
        <dbReference type="EMBL" id="KPA84599.1"/>
    </source>
</evidence>
<dbReference type="Proteomes" id="UP000037923">
    <property type="component" value="Unassembled WGS sequence"/>
</dbReference>
<evidence type="ECO:0000256" key="1">
    <source>
        <dbReference type="ARBA" id="ARBA00022884"/>
    </source>
</evidence>
<dbReference type="OMA" id="CRYPITR"/>
<feature type="compositionally biased region" description="Acidic residues" evidence="3">
    <location>
        <begin position="647"/>
        <end position="656"/>
    </location>
</feature>
<dbReference type="InterPro" id="IPR035979">
    <property type="entry name" value="RBD_domain_sf"/>
</dbReference>
<evidence type="ECO:0000256" key="3">
    <source>
        <dbReference type="SAM" id="MobiDB-lite"/>
    </source>
</evidence>
<name>A0A0M9G8F8_LEPPY</name>
<keyword evidence="1 2" id="KW-0694">RNA-binding</keyword>
<evidence type="ECO:0000259" key="4">
    <source>
        <dbReference type="PROSITE" id="PS50102"/>
    </source>
</evidence>
<dbReference type="Gene3D" id="3.30.70.330">
    <property type="match status" value="4"/>
</dbReference>
<feature type="compositionally biased region" description="Basic residues" evidence="3">
    <location>
        <begin position="670"/>
        <end position="680"/>
    </location>
</feature>
<accession>A0A0M9G8F8</accession>
<comment type="caution">
    <text evidence="5">The sequence shown here is derived from an EMBL/GenBank/DDBJ whole genome shotgun (WGS) entry which is preliminary data.</text>
</comment>
<reference evidence="5 6" key="1">
    <citation type="submission" date="2015-07" db="EMBL/GenBank/DDBJ databases">
        <title>High-quality genome of monoxenous trypanosomatid Leptomonas pyrrhocoris.</title>
        <authorList>
            <person name="Flegontov P."/>
            <person name="Butenko A."/>
            <person name="Firsov S."/>
            <person name="Vlcek C."/>
            <person name="Logacheva M.D."/>
            <person name="Field M."/>
            <person name="Filatov D."/>
            <person name="Flegontova O."/>
            <person name="Gerasimov E."/>
            <person name="Jackson A.P."/>
            <person name="Kelly S."/>
            <person name="Opperdoes F."/>
            <person name="O'Reilly A."/>
            <person name="Votypka J."/>
            <person name="Yurchenko V."/>
            <person name="Lukes J."/>
        </authorList>
    </citation>
    <scope>NUCLEOTIDE SEQUENCE [LARGE SCALE GENOMIC DNA]</scope>
    <source>
        <strain evidence="5">H10</strain>
    </source>
</reference>
<dbReference type="CDD" id="cd00590">
    <property type="entry name" value="RRM_SF"/>
    <property type="match status" value="2"/>
</dbReference>
<dbReference type="RefSeq" id="XP_015663038.1">
    <property type="nucleotide sequence ID" value="XM_015797518.1"/>
</dbReference>
<sequence>MSTIVLHNLPVGCMESDIHRALLIYGTAVNIEMDARNSQAVVTMRTQQEAQALLNRHSVNVSGTSVRVDTQQSQPPPPPPQSMGAGRYPYPYPPSGAMYPGMVPSSSAPPTQSYYPPNTAGGYHNAPANTPTGNGSAIMPAPPQTTRRLKVVVEDCRYPITREVLVRMFSMIAPPVSVSCGPYGPTTTGMVEFAEVAAAQQAVEQFHGKAIYPECCYVRLMYAPMWEVPPASGPGVNRTPPAMDTAGYPYAGPGGNPMSYNTPPPPPNADIDARYPAWDPRDHDGAGSSGYDERYYGGSRGYGRGDDTRFAASAARGRGRGFPYNDDDERRDYVGRGRGRGGEGPHSGLLVRGGGGAVRGRGAPLGFSPYSVPPLPAHRPLPARGGAADESAGLGMGGRPPVAPTTDCAVLVSGVAESVPLYDLWVLLEVYGNVKSLKRQHTDRTQVVAQFQHATDTVLAVQYLHGCPFRGSKLRVKRFLGYQERETEWNLGRATDPSTTAVLFEKEYHHRVSPHTPRNPRSAMYPDKNLFFSNLTDSMTEAELEELWGRAGFEPVSSYRRGPKTAIVSFKNIETAVDVLVALHLQEFKGHTLYVTFSRFPPGPRQPTLEHDDAHGDAQDEEKDEDENQGEDPSEAPPADEPVPVEVTDEVDEDGSVDGGAEETKAAPKAGKHKGRPAKK</sequence>
<proteinExistence type="predicted"/>
<dbReference type="EMBL" id="LGTL01000002">
    <property type="protein sequence ID" value="KPA84599.1"/>
    <property type="molecule type" value="Genomic_DNA"/>
</dbReference>
<evidence type="ECO:0000313" key="6">
    <source>
        <dbReference type="Proteomes" id="UP000037923"/>
    </source>
</evidence>
<dbReference type="OrthoDB" id="296632at2759"/>
<feature type="region of interest" description="Disordered" evidence="3">
    <location>
        <begin position="321"/>
        <end position="352"/>
    </location>
</feature>
<gene>
    <name evidence="5" type="ORF">ABB37_01127</name>
</gene>
<protein>
    <submittedName>
        <fullName evidence="5">Putative RNA-binding protein</fullName>
    </submittedName>
</protein>
<dbReference type="GO" id="GO:0005634">
    <property type="term" value="C:nucleus"/>
    <property type="evidence" value="ECO:0007669"/>
    <property type="project" value="TreeGrafter"/>
</dbReference>
<organism evidence="5 6">
    <name type="scientific">Leptomonas pyrrhocoris</name>
    <name type="common">Firebug parasite</name>
    <dbReference type="NCBI Taxonomy" id="157538"/>
    <lineage>
        <taxon>Eukaryota</taxon>
        <taxon>Discoba</taxon>
        <taxon>Euglenozoa</taxon>
        <taxon>Kinetoplastea</taxon>
        <taxon>Metakinetoplastina</taxon>
        <taxon>Trypanosomatida</taxon>
        <taxon>Trypanosomatidae</taxon>
        <taxon>Leishmaniinae</taxon>
        <taxon>Leptomonas</taxon>
    </lineage>
</organism>
<feature type="region of interest" description="Disordered" evidence="3">
    <location>
        <begin position="64"/>
        <end position="89"/>
    </location>
</feature>
<dbReference type="GO" id="GO:0005737">
    <property type="term" value="C:cytoplasm"/>
    <property type="evidence" value="ECO:0007669"/>
    <property type="project" value="TreeGrafter"/>
</dbReference>
<dbReference type="GeneID" id="26901422"/>
<feature type="region of interest" description="Disordered" evidence="3">
    <location>
        <begin position="603"/>
        <end position="680"/>
    </location>
</feature>
<feature type="compositionally biased region" description="Acidic residues" evidence="3">
    <location>
        <begin position="619"/>
        <end position="634"/>
    </location>
</feature>
<dbReference type="InterPro" id="IPR050374">
    <property type="entry name" value="RRT5_SRSF_SR"/>
</dbReference>
<dbReference type="GO" id="GO:0003729">
    <property type="term" value="F:mRNA binding"/>
    <property type="evidence" value="ECO:0007669"/>
    <property type="project" value="TreeGrafter"/>
</dbReference>
<feature type="compositionally biased region" description="Basic and acidic residues" evidence="3">
    <location>
        <begin position="328"/>
        <end position="343"/>
    </location>
</feature>
<dbReference type="AlphaFoldDB" id="A0A0M9G8F8"/>
<feature type="compositionally biased region" description="Basic and acidic residues" evidence="3">
    <location>
        <begin position="608"/>
        <end position="618"/>
    </location>
</feature>
<evidence type="ECO:0000256" key="2">
    <source>
        <dbReference type="PROSITE-ProRule" id="PRU00176"/>
    </source>
</evidence>
<feature type="domain" description="RRM" evidence="4">
    <location>
        <begin position="528"/>
        <end position="600"/>
    </location>
</feature>